<keyword evidence="18" id="KW-1185">Reference proteome</keyword>
<dbReference type="GO" id="GO:0005524">
    <property type="term" value="F:ATP binding"/>
    <property type="evidence" value="ECO:0007669"/>
    <property type="project" value="UniProtKB-KW"/>
</dbReference>
<evidence type="ECO:0000256" key="12">
    <source>
        <dbReference type="ARBA" id="ARBA00023012"/>
    </source>
</evidence>
<dbReference type="Pfam" id="PF00672">
    <property type="entry name" value="HAMP"/>
    <property type="match status" value="1"/>
</dbReference>
<dbReference type="CDD" id="cd00082">
    <property type="entry name" value="HisKA"/>
    <property type="match status" value="1"/>
</dbReference>
<keyword evidence="11 14" id="KW-1133">Transmembrane helix</keyword>
<dbReference type="SUPFAM" id="SSF55874">
    <property type="entry name" value="ATPase domain of HSP90 chaperone/DNA topoisomerase II/histidine kinase"/>
    <property type="match status" value="1"/>
</dbReference>
<dbReference type="PROSITE" id="PS50109">
    <property type="entry name" value="HIS_KIN"/>
    <property type="match status" value="1"/>
</dbReference>
<dbReference type="InterPro" id="IPR003661">
    <property type="entry name" value="HisK_dim/P_dom"/>
</dbReference>
<dbReference type="InterPro" id="IPR036097">
    <property type="entry name" value="HisK_dim/P_sf"/>
</dbReference>
<dbReference type="FunFam" id="1.10.287.130:FF:000001">
    <property type="entry name" value="Two-component sensor histidine kinase"/>
    <property type="match status" value="1"/>
</dbReference>
<comment type="catalytic activity">
    <reaction evidence="1">
        <text>ATP + protein L-histidine = ADP + protein N-phospho-L-histidine.</text>
        <dbReference type="EC" id="2.7.13.3"/>
    </reaction>
</comment>
<keyword evidence="5" id="KW-0597">Phosphoprotein</keyword>
<dbReference type="SUPFAM" id="SSF47384">
    <property type="entry name" value="Homodimeric domain of signal transducing histidine kinase"/>
    <property type="match status" value="1"/>
</dbReference>
<dbReference type="InterPro" id="IPR005467">
    <property type="entry name" value="His_kinase_dom"/>
</dbReference>
<dbReference type="InterPro" id="IPR036890">
    <property type="entry name" value="HATPase_C_sf"/>
</dbReference>
<dbReference type="SUPFAM" id="SSF158472">
    <property type="entry name" value="HAMP domain-like"/>
    <property type="match status" value="1"/>
</dbReference>
<dbReference type="FunFam" id="3.30.565.10:FF:000006">
    <property type="entry name" value="Sensor histidine kinase WalK"/>
    <property type="match status" value="1"/>
</dbReference>
<evidence type="ECO:0000256" key="8">
    <source>
        <dbReference type="ARBA" id="ARBA00022741"/>
    </source>
</evidence>
<keyword evidence="13 14" id="KW-0472">Membrane</keyword>
<dbReference type="Gene3D" id="6.10.340.10">
    <property type="match status" value="1"/>
</dbReference>
<dbReference type="SMART" id="SM00388">
    <property type="entry name" value="HisKA"/>
    <property type="match status" value="1"/>
</dbReference>
<feature type="domain" description="Histidine kinase" evidence="15">
    <location>
        <begin position="243"/>
        <end position="459"/>
    </location>
</feature>
<dbReference type="PANTHER" id="PTHR45528">
    <property type="entry name" value="SENSOR HISTIDINE KINASE CPXA"/>
    <property type="match status" value="1"/>
</dbReference>
<dbReference type="Gene3D" id="3.30.565.10">
    <property type="entry name" value="Histidine kinase-like ATPase, C-terminal domain"/>
    <property type="match status" value="1"/>
</dbReference>
<evidence type="ECO:0000256" key="2">
    <source>
        <dbReference type="ARBA" id="ARBA00004651"/>
    </source>
</evidence>
<dbReference type="Gene3D" id="1.10.287.130">
    <property type="match status" value="1"/>
</dbReference>
<keyword evidence="8" id="KW-0547">Nucleotide-binding</keyword>
<evidence type="ECO:0000256" key="6">
    <source>
        <dbReference type="ARBA" id="ARBA00022679"/>
    </source>
</evidence>
<dbReference type="CDD" id="cd06225">
    <property type="entry name" value="HAMP"/>
    <property type="match status" value="1"/>
</dbReference>
<keyword evidence="12" id="KW-0902">Two-component regulatory system</keyword>
<keyword evidence="4" id="KW-1003">Cell membrane</keyword>
<evidence type="ECO:0000256" key="3">
    <source>
        <dbReference type="ARBA" id="ARBA00012438"/>
    </source>
</evidence>
<feature type="transmembrane region" description="Helical" evidence="14">
    <location>
        <begin position="12"/>
        <end position="32"/>
    </location>
</feature>
<dbReference type="EMBL" id="SOPW01000001">
    <property type="protein sequence ID" value="TFB25015.1"/>
    <property type="molecule type" value="Genomic_DNA"/>
</dbReference>
<dbReference type="RefSeq" id="WP_134338475.1">
    <property type="nucleotide sequence ID" value="NZ_SOPW01000001.1"/>
</dbReference>
<keyword evidence="10" id="KW-0067">ATP-binding</keyword>
<dbReference type="GO" id="GO:0005886">
    <property type="term" value="C:plasma membrane"/>
    <property type="evidence" value="ECO:0007669"/>
    <property type="project" value="UniProtKB-SubCell"/>
</dbReference>
<keyword evidence="6" id="KW-0808">Transferase</keyword>
<evidence type="ECO:0000256" key="7">
    <source>
        <dbReference type="ARBA" id="ARBA00022692"/>
    </source>
</evidence>
<feature type="domain" description="HAMP" evidence="16">
    <location>
        <begin position="183"/>
        <end position="235"/>
    </location>
</feature>
<reference evidence="17 18" key="1">
    <citation type="submission" date="2019-03" db="EMBL/GenBank/DDBJ databases">
        <authorList>
            <person name="He R.-H."/>
        </authorList>
    </citation>
    <scope>NUCLEOTIDE SEQUENCE [LARGE SCALE GENOMIC DNA]</scope>
    <source>
        <strain evidence="18">SH 714</strain>
    </source>
</reference>
<evidence type="ECO:0000256" key="9">
    <source>
        <dbReference type="ARBA" id="ARBA00022777"/>
    </source>
</evidence>
<dbReference type="Pfam" id="PF02518">
    <property type="entry name" value="HATPase_c"/>
    <property type="match status" value="1"/>
</dbReference>
<sequence length="462" mass="52617">MMNKLSFKIGMLFFVFIVLVEVLLFFVLYTNLANNQVDEVMDNLLARGNTHRDVLEDNYSRSTMDHVRIMEAASDFVVVITDTQGQVLVKSNPIEYEIEQVIQRVIQAPIDSKGEIVEKRWKDKKYIASDSLIVIDNEIKGHVLMFAKTNKVKNMLDQLSYQFKIIGLLTLILTIITIFILSKLITAPLKRIKEASEQIYNENKQIDLNTKRKDELGVLARTITRISKDLDQLKAERTEFLSNISHELRTPLTYIKGYADVLNRPDLSGKDTRKYSLIIKEEAEQLSLLVKNLFDLAKVDQNKFDINKEWVSLCEIIQSVTERMRPAFNEKQLTIDTKCPADLIALVDPSRLQQVLINVLDNAKKHSYENSVITLKVKEDLQHINIIVDDEGEGIPKEEIPYLFNRLYRVEKSRSRLSGGSGIGLTIAKEIVESHGGVIHIDSEIGVGTTVTIALKKGEISE</sequence>
<dbReference type="SMART" id="SM00304">
    <property type="entry name" value="HAMP"/>
    <property type="match status" value="1"/>
</dbReference>
<dbReference type="InterPro" id="IPR003660">
    <property type="entry name" value="HAMP_dom"/>
</dbReference>
<evidence type="ECO:0000313" key="17">
    <source>
        <dbReference type="EMBL" id="TFB25015.1"/>
    </source>
</evidence>
<evidence type="ECO:0000313" key="18">
    <source>
        <dbReference type="Proteomes" id="UP000297975"/>
    </source>
</evidence>
<dbReference type="GO" id="GO:0000155">
    <property type="term" value="F:phosphorelay sensor kinase activity"/>
    <property type="evidence" value="ECO:0007669"/>
    <property type="project" value="InterPro"/>
</dbReference>
<dbReference type="PROSITE" id="PS50885">
    <property type="entry name" value="HAMP"/>
    <property type="match status" value="1"/>
</dbReference>
<accession>A0A4Y8IX72</accession>
<evidence type="ECO:0000256" key="11">
    <source>
        <dbReference type="ARBA" id="ARBA00022989"/>
    </source>
</evidence>
<gene>
    <name evidence="17" type="ORF">E3U55_01085</name>
</gene>
<dbReference type="AlphaFoldDB" id="A0A4Y8IX72"/>
<comment type="caution">
    <text evidence="17">The sequence shown here is derived from an EMBL/GenBank/DDBJ whole genome shotgun (WGS) entry which is preliminary data.</text>
</comment>
<dbReference type="PRINTS" id="PR00344">
    <property type="entry name" value="BCTRLSENSOR"/>
</dbReference>
<keyword evidence="7 14" id="KW-0812">Transmembrane</keyword>
<dbReference type="InterPro" id="IPR004358">
    <property type="entry name" value="Sig_transdc_His_kin-like_C"/>
</dbReference>
<dbReference type="Proteomes" id="UP000297975">
    <property type="component" value="Unassembled WGS sequence"/>
</dbReference>
<evidence type="ECO:0000256" key="5">
    <source>
        <dbReference type="ARBA" id="ARBA00022553"/>
    </source>
</evidence>
<evidence type="ECO:0000256" key="14">
    <source>
        <dbReference type="SAM" id="Phobius"/>
    </source>
</evidence>
<protein>
    <recommendedName>
        <fullName evidence="3">histidine kinase</fullName>
        <ecNumber evidence="3">2.7.13.3</ecNumber>
    </recommendedName>
</protein>
<dbReference type="OrthoDB" id="9813151at2"/>
<name>A0A4Y8IX72_9BACI</name>
<dbReference type="CDD" id="cd00075">
    <property type="entry name" value="HATPase"/>
    <property type="match status" value="1"/>
</dbReference>
<evidence type="ECO:0000256" key="4">
    <source>
        <dbReference type="ARBA" id="ARBA00022475"/>
    </source>
</evidence>
<feature type="transmembrane region" description="Helical" evidence="14">
    <location>
        <begin position="161"/>
        <end position="181"/>
    </location>
</feature>
<dbReference type="PANTHER" id="PTHR45528:SF1">
    <property type="entry name" value="SENSOR HISTIDINE KINASE CPXA"/>
    <property type="match status" value="1"/>
</dbReference>
<proteinExistence type="predicted"/>
<dbReference type="SMART" id="SM00387">
    <property type="entry name" value="HATPase_c"/>
    <property type="match status" value="1"/>
</dbReference>
<dbReference type="EC" id="2.7.13.3" evidence="3"/>
<evidence type="ECO:0000259" key="15">
    <source>
        <dbReference type="PROSITE" id="PS50109"/>
    </source>
</evidence>
<dbReference type="InterPro" id="IPR003594">
    <property type="entry name" value="HATPase_dom"/>
</dbReference>
<evidence type="ECO:0000256" key="10">
    <source>
        <dbReference type="ARBA" id="ARBA00022840"/>
    </source>
</evidence>
<comment type="subcellular location">
    <subcellularLocation>
        <location evidence="2">Cell membrane</location>
        <topology evidence="2">Multi-pass membrane protein</topology>
    </subcellularLocation>
</comment>
<organism evidence="17 18">
    <name type="scientific">Filobacillus milosensis</name>
    <dbReference type="NCBI Taxonomy" id="94137"/>
    <lineage>
        <taxon>Bacteria</taxon>
        <taxon>Bacillati</taxon>
        <taxon>Bacillota</taxon>
        <taxon>Bacilli</taxon>
        <taxon>Bacillales</taxon>
        <taxon>Bacillaceae</taxon>
        <taxon>Filobacillus</taxon>
    </lineage>
</organism>
<evidence type="ECO:0000256" key="1">
    <source>
        <dbReference type="ARBA" id="ARBA00000085"/>
    </source>
</evidence>
<dbReference type="Pfam" id="PF00512">
    <property type="entry name" value="HisKA"/>
    <property type="match status" value="1"/>
</dbReference>
<evidence type="ECO:0000256" key="13">
    <source>
        <dbReference type="ARBA" id="ARBA00023136"/>
    </source>
</evidence>
<keyword evidence="9 17" id="KW-0418">Kinase</keyword>
<dbReference type="InterPro" id="IPR050398">
    <property type="entry name" value="HssS/ArlS-like"/>
</dbReference>
<evidence type="ECO:0000259" key="16">
    <source>
        <dbReference type="PROSITE" id="PS50885"/>
    </source>
</evidence>